<dbReference type="InterPro" id="IPR009080">
    <property type="entry name" value="tRNAsynth_Ia_anticodon-bd"/>
</dbReference>
<dbReference type="InterPro" id="IPR001278">
    <property type="entry name" value="Arg-tRNA-ligase"/>
</dbReference>
<keyword evidence="4 8" id="KW-0067">ATP-binding</keyword>
<dbReference type="Proteomes" id="UP000034048">
    <property type="component" value="Unassembled WGS sequence"/>
</dbReference>
<accession>A0A0G0NG76</accession>
<dbReference type="InterPro" id="IPR005148">
    <property type="entry name" value="Arg-tRNA-synth_N"/>
</dbReference>
<evidence type="ECO:0000313" key="12">
    <source>
        <dbReference type="EMBL" id="KKR15119.1"/>
    </source>
</evidence>
<dbReference type="PRINTS" id="PR01038">
    <property type="entry name" value="TRNASYNTHARG"/>
</dbReference>
<dbReference type="InterPro" id="IPR014729">
    <property type="entry name" value="Rossmann-like_a/b/a_fold"/>
</dbReference>
<evidence type="ECO:0000256" key="1">
    <source>
        <dbReference type="ARBA" id="ARBA00005594"/>
    </source>
</evidence>
<dbReference type="GO" id="GO:0005524">
    <property type="term" value="F:ATP binding"/>
    <property type="evidence" value="ECO:0007669"/>
    <property type="project" value="UniProtKB-UniRule"/>
</dbReference>
<dbReference type="NCBIfam" id="TIGR00456">
    <property type="entry name" value="argS"/>
    <property type="match status" value="1"/>
</dbReference>
<dbReference type="Gene3D" id="3.40.50.620">
    <property type="entry name" value="HUPs"/>
    <property type="match status" value="1"/>
</dbReference>
<dbReference type="SUPFAM" id="SSF52374">
    <property type="entry name" value="Nucleotidylyl transferase"/>
    <property type="match status" value="1"/>
</dbReference>
<dbReference type="SUPFAM" id="SSF55190">
    <property type="entry name" value="Arginyl-tRNA synthetase (ArgRS), N-terminal 'additional' domain"/>
    <property type="match status" value="1"/>
</dbReference>
<dbReference type="Gene3D" id="1.10.730.10">
    <property type="entry name" value="Isoleucyl-tRNA Synthetase, Domain 1"/>
    <property type="match status" value="1"/>
</dbReference>
<evidence type="ECO:0000256" key="8">
    <source>
        <dbReference type="HAMAP-Rule" id="MF_00123"/>
    </source>
</evidence>
<dbReference type="PANTHER" id="PTHR11956">
    <property type="entry name" value="ARGINYL-TRNA SYNTHETASE"/>
    <property type="match status" value="1"/>
</dbReference>
<keyword evidence="3 8" id="KW-0547">Nucleotide-binding</keyword>
<comment type="catalytic activity">
    <reaction evidence="7 8">
        <text>tRNA(Arg) + L-arginine + ATP = L-arginyl-tRNA(Arg) + AMP + diphosphate</text>
        <dbReference type="Rhea" id="RHEA:20301"/>
        <dbReference type="Rhea" id="RHEA-COMP:9658"/>
        <dbReference type="Rhea" id="RHEA-COMP:9673"/>
        <dbReference type="ChEBI" id="CHEBI:30616"/>
        <dbReference type="ChEBI" id="CHEBI:32682"/>
        <dbReference type="ChEBI" id="CHEBI:33019"/>
        <dbReference type="ChEBI" id="CHEBI:78442"/>
        <dbReference type="ChEBI" id="CHEBI:78513"/>
        <dbReference type="ChEBI" id="CHEBI:456215"/>
        <dbReference type="EC" id="6.1.1.19"/>
    </reaction>
</comment>
<comment type="caution">
    <text evidence="8">Lacks conserved residue(s) required for the propagation of feature annotation.</text>
</comment>
<dbReference type="AlphaFoldDB" id="A0A0G0NG76"/>
<reference evidence="12 13" key="1">
    <citation type="journal article" date="2015" name="Nature">
        <title>rRNA introns, odd ribosomes, and small enigmatic genomes across a large radiation of phyla.</title>
        <authorList>
            <person name="Brown C.T."/>
            <person name="Hug L.A."/>
            <person name="Thomas B.C."/>
            <person name="Sharon I."/>
            <person name="Castelle C.J."/>
            <person name="Singh A."/>
            <person name="Wilkins M.J."/>
            <person name="Williams K.H."/>
            <person name="Banfield J.F."/>
        </authorList>
    </citation>
    <scope>NUCLEOTIDE SEQUENCE [LARGE SCALE GENOMIC DNA]</scope>
</reference>
<dbReference type="GO" id="GO:0004814">
    <property type="term" value="F:arginine-tRNA ligase activity"/>
    <property type="evidence" value="ECO:0007669"/>
    <property type="project" value="UniProtKB-UniRule"/>
</dbReference>
<protein>
    <recommendedName>
        <fullName evidence="8">Arginine--tRNA ligase</fullName>
        <ecNumber evidence="8">6.1.1.19</ecNumber>
    </recommendedName>
    <alternativeName>
        <fullName evidence="8">Arginyl-tRNA synthetase</fullName>
        <shortName evidence="8">ArgRS</shortName>
    </alternativeName>
</protein>
<dbReference type="EC" id="6.1.1.19" evidence="8"/>
<feature type="domain" description="DALR anticodon binding" evidence="10">
    <location>
        <begin position="442"/>
        <end position="555"/>
    </location>
</feature>
<keyword evidence="8" id="KW-0963">Cytoplasm</keyword>
<dbReference type="Pfam" id="PF00750">
    <property type="entry name" value="tRNA-synt_1d"/>
    <property type="match status" value="1"/>
</dbReference>
<dbReference type="Pfam" id="PF03485">
    <property type="entry name" value="Arg_tRNA_synt_N"/>
    <property type="match status" value="1"/>
</dbReference>
<comment type="caution">
    <text evidence="12">The sequence shown here is derived from an EMBL/GenBank/DDBJ whole genome shotgun (WGS) entry which is preliminary data.</text>
</comment>
<dbReference type="GO" id="GO:0005737">
    <property type="term" value="C:cytoplasm"/>
    <property type="evidence" value="ECO:0007669"/>
    <property type="project" value="UniProtKB-SubCell"/>
</dbReference>
<evidence type="ECO:0000256" key="9">
    <source>
        <dbReference type="RuleBase" id="RU363038"/>
    </source>
</evidence>
<dbReference type="SUPFAM" id="SSF47323">
    <property type="entry name" value="Anticodon-binding domain of a subclass of class I aminoacyl-tRNA synthetases"/>
    <property type="match status" value="1"/>
</dbReference>
<evidence type="ECO:0000256" key="5">
    <source>
        <dbReference type="ARBA" id="ARBA00022917"/>
    </source>
</evidence>
<evidence type="ECO:0000259" key="10">
    <source>
        <dbReference type="SMART" id="SM00836"/>
    </source>
</evidence>
<proteinExistence type="inferred from homology"/>
<feature type="domain" description="Arginyl tRNA synthetase N-terminal" evidence="11">
    <location>
        <begin position="4"/>
        <end position="83"/>
    </location>
</feature>
<dbReference type="SMART" id="SM00836">
    <property type="entry name" value="DALR_1"/>
    <property type="match status" value="1"/>
</dbReference>
<evidence type="ECO:0000256" key="6">
    <source>
        <dbReference type="ARBA" id="ARBA00023146"/>
    </source>
</evidence>
<gene>
    <name evidence="8" type="primary">argS</name>
    <name evidence="12" type="ORF">UT42_C0009G0011</name>
</gene>
<keyword evidence="5 8" id="KW-0648">Protein biosynthesis</keyword>
<dbReference type="FunFam" id="1.10.730.10:FF:000006">
    <property type="entry name" value="Arginyl-tRNA synthetase 2, mitochondrial"/>
    <property type="match status" value="1"/>
</dbReference>
<comment type="similarity">
    <text evidence="1 8 9">Belongs to the class-I aminoacyl-tRNA synthetase family.</text>
</comment>
<dbReference type="SMART" id="SM01016">
    <property type="entry name" value="Arg_tRNA_synt_N"/>
    <property type="match status" value="1"/>
</dbReference>
<evidence type="ECO:0000256" key="4">
    <source>
        <dbReference type="ARBA" id="ARBA00022840"/>
    </source>
</evidence>
<evidence type="ECO:0000256" key="7">
    <source>
        <dbReference type="ARBA" id="ARBA00049339"/>
    </source>
</evidence>
<dbReference type="HAMAP" id="MF_00123">
    <property type="entry name" value="Arg_tRNA_synth"/>
    <property type="match status" value="1"/>
</dbReference>
<dbReference type="CDD" id="cd07956">
    <property type="entry name" value="Anticodon_Ia_Arg"/>
    <property type="match status" value="1"/>
</dbReference>
<comment type="subunit">
    <text evidence="8">Monomer.</text>
</comment>
<keyword evidence="2 8" id="KW-0436">Ligase</keyword>
<dbReference type="GO" id="GO:0006420">
    <property type="term" value="P:arginyl-tRNA aminoacylation"/>
    <property type="evidence" value="ECO:0007669"/>
    <property type="project" value="UniProtKB-UniRule"/>
</dbReference>
<dbReference type="Gene3D" id="3.30.1360.70">
    <property type="entry name" value="Arginyl tRNA synthetase N-terminal domain"/>
    <property type="match status" value="1"/>
</dbReference>
<name>A0A0G0NG76_9BACT</name>
<dbReference type="Pfam" id="PF05746">
    <property type="entry name" value="DALR_1"/>
    <property type="match status" value="1"/>
</dbReference>
<organism evidence="12 13">
    <name type="scientific">Candidatus Falkowbacteria bacterium GW2011_GWA2_39_24</name>
    <dbReference type="NCBI Taxonomy" id="1618634"/>
    <lineage>
        <taxon>Bacteria</taxon>
        <taxon>Candidatus Falkowiibacteriota</taxon>
    </lineage>
</organism>
<dbReference type="PANTHER" id="PTHR11956:SF5">
    <property type="entry name" value="ARGININE--TRNA LIGASE, CYTOPLASMIC"/>
    <property type="match status" value="1"/>
</dbReference>
<dbReference type="EMBL" id="LBWS01000009">
    <property type="protein sequence ID" value="KKR15119.1"/>
    <property type="molecule type" value="Genomic_DNA"/>
</dbReference>
<evidence type="ECO:0000313" key="13">
    <source>
        <dbReference type="Proteomes" id="UP000034048"/>
    </source>
</evidence>
<dbReference type="InterPro" id="IPR008909">
    <property type="entry name" value="DALR_anticod-bd"/>
</dbReference>
<evidence type="ECO:0000256" key="3">
    <source>
        <dbReference type="ARBA" id="ARBA00022741"/>
    </source>
</evidence>
<comment type="subcellular location">
    <subcellularLocation>
        <location evidence="8">Cytoplasm</location>
    </subcellularLocation>
</comment>
<dbReference type="InterPro" id="IPR036695">
    <property type="entry name" value="Arg-tRNA-synth_N_sf"/>
</dbReference>
<sequence length="555" mass="63107">MLLDKIKQQISQEINKLLGQDLIEPQALVYPPDSQQGDLCLPCFGLSKTLGQTPVAMAQLLAAKFNRPDLTATASGPYLNISLSGQLLTQVLPEIDDQYGINTLGQGQKVMIEYSNVNTHKEYHIGHLRNITFGDSIDRLLLSCGYEAIPVTYVNDFGIHVAKTLWAYRPEDLQPGVDKGYFLGKTYVAATKKIEGNKANQAEVSQIMKNIESRQGQDYELWQETRQWSLDYFQSIYQKLQIKFERSYYESQYLEAGLQLVKELLAKGVLKESQGAIIADLEKYNLGVLVIIRSDGTALYPVADLALAQAKFKEKISRSIYIVDNRQTLYFQQLFKVLELMGYQADMVHLTYDFVKLPSGMMSSRTGNTVPFQDLYDQVWQKLTQETKSRHEDWSDQAIEEVVKLLTISVLKFEMIKVSPNKIITFDINEALRFDGYTAVYLQYAVARINSILRQEQATGKIDYSQLQHDQEKQLLLALAKYPDLLIRATQAYEPSAMAKYLFDLARLFNDYYHEVPVLQAELAIKQARLALLVGIRQVLQNGLEVLGIAIVEQM</sequence>
<keyword evidence="6 8" id="KW-0030">Aminoacyl-tRNA synthetase</keyword>
<dbReference type="InterPro" id="IPR035684">
    <property type="entry name" value="ArgRS_core"/>
</dbReference>
<evidence type="ECO:0000256" key="2">
    <source>
        <dbReference type="ARBA" id="ARBA00022598"/>
    </source>
</evidence>
<evidence type="ECO:0000259" key="11">
    <source>
        <dbReference type="SMART" id="SM01016"/>
    </source>
</evidence>